<dbReference type="EMBL" id="LYPB01000089">
    <property type="protein sequence ID" value="OAS14553.1"/>
    <property type="molecule type" value="Genomic_DNA"/>
</dbReference>
<protein>
    <recommendedName>
        <fullName evidence="4">DNA-directed RNA polymerase subunit beta</fullName>
    </recommendedName>
</protein>
<evidence type="ECO:0000313" key="2">
    <source>
        <dbReference type="EMBL" id="OAS14553.1"/>
    </source>
</evidence>
<keyword evidence="1" id="KW-0472">Membrane</keyword>
<comment type="caution">
    <text evidence="2">The sequence shown here is derived from an EMBL/GenBank/DDBJ whole genome shotgun (WGS) entry which is preliminary data.</text>
</comment>
<keyword evidence="1" id="KW-0812">Transmembrane</keyword>
<dbReference type="RefSeq" id="WP_068669561.1">
    <property type="nucleotide sequence ID" value="NZ_LYPB01000089.1"/>
</dbReference>
<gene>
    <name evidence="2" type="ORF">A8708_34210</name>
</gene>
<evidence type="ECO:0008006" key="4">
    <source>
        <dbReference type="Google" id="ProtNLM"/>
    </source>
</evidence>
<keyword evidence="3" id="KW-1185">Reference proteome</keyword>
<sequence>MVADKPAPVKKKPRPRWQKILWLIFKIVRIPVLAIAAIYIGLWVGYTKFGNQPSSEILHVSTWRHLYDLVFAN</sequence>
<dbReference type="Pfam" id="PF11772">
    <property type="entry name" value="EpuA"/>
    <property type="match status" value="1"/>
</dbReference>
<keyword evidence="1" id="KW-1133">Transmembrane helix</keyword>
<proteinExistence type="predicted"/>
<evidence type="ECO:0000313" key="3">
    <source>
        <dbReference type="Proteomes" id="UP000078454"/>
    </source>
</evidence>
<dbReference type="InterPro" id="IPR024596">
    <property type="entry name" value="RNApol_su_b/EpuA"/>
</dbReference>
<dbReference type="OrthoDB" id="2990424at2"/>
<dbReference type="Proteomes" id="UP000078454">
    <property type="component" value="Unassembled WGS sequence"/>
</dbReference>
<feature type="transmembrane region" description="Helical" evidence="1">
    <location>
        <begin position="20"/>
        <end position="46"/>
    </location>
</feature>
<accession>A0A198A0K5</accession>
<organism evidence="2 3">
    <name type="scientific">Paenibacillus oryzisoli</name>
    <dbReference type="NCBI Taxonomy" id="1850517"/>
    <lineage>
        <taxon>Bacteria</taxon>
        <taxon>Bacillati</taxon>
        <taxon>Bacillota</taxon>
        <taxon>Bacilli</taxon>
        <taxon>Bacillales</taxon>
        <taxon>Paenibacillaceae</taxon>
        <taxon>Paenibacillus</taxon>
    </lineage>
</organism>
<reference evidence="2 3" key="1">
    <citation type="submission" date="2016-05" db="EMBL/GenBank/DDBJ databases">
        <title>Paenibacillus sp. 1ZS3-15 nov., isolated from the rhizosphere soil.</title>
        <authorList>
            <person name="Zhang X.X."/>
            <person name="Zhang J."/>
        </authorList>
    </citation>
    <scope>NUCLEOTIDE SEQUENCE [LARGE SCALE GENOMIC DNA]</scope>
    <source>
        <strain evidence="2 3">1ZS3-15</strain>
    </source>
</reference>
<evidence type="ECO:0000256" key="1">
    <source>
        <dbReference type="SAM" id="Phobius"/>
    </source>
</evidence>
<dbReference type="STRING" id="1850517.A8708_34210"/>
<name>A0A198A0K5_9BACL</name>
<dbReference type="AlphaFoldDB" id="A0A198A0K5"/>